<dbReference type="PANTHER" id="PTHR43591:SF24">
    <property type="entry name" value="2-METHOXY-6-POLYPRENYL-1,4-BENZOQUINOL METHYLASE, MITOCHONDRIAL"/>
    <property type="match status" value="1"/>
</dbReference>
<organism evidence="2 3">
    <name type="scientific">Microlunatus panaciterrae</name>
    <dbReference type="NCBI Taxonomy" id="400768"/>
    <lineage>
        <taxon>Bacteria</taxon>
        <taxon>Bacillati</taxon>
        <taxon>Actinomycetota</taxon>
        <taxon>Actinomycetes</taxon>
        <taxon>Propionibacteriales</taxon>
        <taxon>Propionibacteriaceae</taxon>
        <taxon>Microlunatus</taxon>
    </lineage>
</organism>
<evidence type="ECO:0000313" key="3">
    <source>
        <dbReference type="Proteomes" id="UP000704762"/>
    </source>
</evidence>
<dbReference type="Proteomes" id="UP000704762">
    <property type="component" value="Unassembled WGS sequence"/>
</dbReference>
<name>A0ABS2RHI6_9ACTN</name>
<keyword evidence="2" id="KW-0489">Methyltransferase</keyword>
<dbReference type="PANTHER" id="PTHR43591">
    <property type="entry name" value="METHYLTRANSFERASE"/>
    <property type="match status" value="1"/>
</dbReference>
<dbReference type="InterPro" id="IPR041698">
    <property type="entry name" value="Methyltransf_25"/>
</dbReference>
<sequence length="292" mass="31570">MTQHQHRHDAGLPDPHQTRRQEQDLADLLTLDTEVFGCYLDEVTGWVEQQLPADPRTVLDLGAGTGAGSVALARRFERADVLAVDRSALLLDHVRAAAHRQGLAARVHPLQADLDAAWPSVGAVDVAWAASSLHEVADPDRTLADLHAALSPGGLLVVIEMDVLPRFLPVDLGLGRPGLESRCHQALAHKGLNAHPDWRPHLERAGFDVIGQRRFTVEADPAAPSVGRYAQSYLRRIRAALDGELADDDVATLDLLLADQGPDAVPNRRDLTVRSSRTAWAARRPRAGGSAA</sequence>
<feature type="domain" description="Methyltransferase" evidence="1">
    <location>
        <begin position="58"/>
        <end position="154"/>
    </location>
</feature>
<dbReference type="InterPro" id="IPR029063">
    <property type="entry name" value="SAM-dependent_MTases_sf"/>
</dbReference>
<reference evidence="2 3" key="1">
    <citation type="submission" date="2021-01" db="EMBL/GenBank/DDBJ databases">
        <title>Sequencing the genomes of 1000 actinobacteria strains.</title>
        <authorList>
            <person name="Klenk H.-P."/>
        </authorList>
    </citation>
    <scope>NUCLEOTIDE SEQUENCE [LARGE SCALE GENOMIC DNA]</scope>
    <source>
        <strain evidence="2 3">DSM 18662</strain>
    </source>
</reference>
<gene>
    <name evidence="2" type="ORF">JOE57_001343</name>
</gene>
<dbReference type="Pfam" id="PF13649">
    <property type="entry name" value="Methyltransf_25"/>
    <property type="match status" value="1"/>
</dbReference>
<dbReference type="CDD" id="cd02440">
    <property type="entry name" value="AdoMet_MTases"/>
    <property type="match status" value="1"/>
</dbReference>
<comment type="caution">
    <text evidence="2">The sequence shown here is derived from an EMBL/GenBank/DDBJ whole genome shotgun (WGS) entry which is preliminary data.</text>
</comment>
<evidence type="ECO:0000313" key="2">
    <source>
        <dbReference type="EMBL" id="MBM7798422.1"/>
    </source>
</evidence>
<keyword evidence="2" id="KW-0808">Transferase</keyword>
<dbReference type="SUPFAM" id="SSF53335">
    <property type="entry name" value="S-adenosyl-L-methionine-dependent methyltransferases"/>
    <property type="match status" value="1"/>
</dbReference>
<dbReference type="GO" id="GO:0008168">
    <property type="term" value="F:methyltransferase activity"/>
    <property type="evidence" value="ECO:0007669"/>
    <property type="project" value="UniProtKB-KW"/>
</dbReference>
<dbReference type="Gene3D" id="3.40.50.150">
    <property type="entry name" value="Vaccinia Virus protein VP39"/>
    <property type="match status" value="1"/>
</dbReference>
<dbReference type="RefSeq" id="WP_204916963.1">
    <property type="nucleotide sequence ID" value="NZ_BAAAQP010000008.1"/>
</dbReference>
<protein>
    <submittedName>
        <fullName evidence="2">SAM-dependent methyltransferase</fullName>
    </submittedName>
</protein>
<dbReference type="EMBL" id="JAFBCF010000001">
    <property type="protein sequence ID" value="MBM7798422.1"/>
    <property type="molecule type" value="Genomic_DNA"/>
</dbReference>
<evidence type="ECO:0000259" key="1">
    <source>
        <dbReference type="Pfam" id="PF13649"/>
    </source>
</evidence>
<proteinExistence type="predicted"/>
<dbReference type="GO" id="GO:0032259">
    <property type="term" value="P:methylation"/>
    <property type="evidence" value="ECO:0007669"/>
    <property type="project" value="UniProtKB-KW"/>
</dbReference>
<accession>A0ABS2RHI6</accession>
<keyword evidence="3" id="KW-1185">Reference proteome</keyword>